<sequence length="147" mass="16245">MAFTLEVSWETDNRPIVEGEFCRDHTIHFGSGQLIQASSAPEYKGSNTKVNPEEQLLGALSSCHMLTFLTIAHLKRLKVLSYKDVATAELGKNEAGKISILKITLKPVVIFDTDQEVSEAVLDKIHDKAHANCFIANSLSAEIEVIY</sequence>
<dbReference type="Proteomes" id="UP000315947">
    <property type="component" value="Chromosome"/>
</dbReference>
<dbReference type="PANTHER" id="PTHR42830">
    <property type="entry name" value="OSMOTICALLY INDUCIBLE FAMILY PROTEIN"/>
    <property type="match status" value="1"/>
</dbReference>
<accession>A0ABX5WVU5</accession>
<dbReference type="PANTHER" id="PTHR42830:SF2">
    <property type="entry name" value="OSMC_OHR FAMILY PROTEIN"/>
    <property type="match status" value="1"/>
</dbReference>
<dbReference type="Gene3D" id="3.30.300.20">
    <property type="match status" value="1"/>
</dbReference>
<organism evidence="1 2">
    <name type="scientific">Shewanella psychropiezotolerans</name>
    <dbReference type="NCBI Taxonomy" id="2593655"/>
    <lineage>
        <taxon>Bacteria</taxon>
        <taxon>Pseudomonadati</taxon>
        <taxon>Pseudomonadota</taxon>
        <taxon>Gammaproteobacteria</taxon>
        <taxon>Alteromonadales</taxon>
        <taxon>Shewanellaceae</taxon>
        <taxon>Shewanella</taxon>
    </lineage>
</organism>
<dbReference type="EMBL" id="CP041614">
    <property type="protein sequence ID" value="QDO83149.1"/>
    <property type="molecule type" value="Genomic_DNA"/>
</dbReference>
<dbReference type="InterPro" id="IPR036102">
    <property type="entry name" value="OsmC/Ohrsf"/>
</dbReference>
<dbReference type="InterPro" id="IPR052707">
    <property type="entry name" value="OsmC_Ohr_Peroxiredoxin"/>
</dbReference>
<evidence type="ECO:0000313" key="1">
    <source>
        <dbReference type="EMBL" id="QDO83149.1"/>
    </source>
</evidence>
<dbReference type="SUPFAM" id="SSF82784">
    <property type="entry name" value="OsmC-like"/>
    <property type="match status" value="1"/>
</dbReference>
<evidence type="ECO:0000313" key="2">
    <source>
        <dbReference type="Proteomes" id="UP000315947"/>
    </source>
</evidence>
<name>A0ABX5WVU5_9GAMM</name>
<dbReference type="InterPro" id="IPR003718">
    <property type="entry name" value="OsmC/Ohr_fam"/>
</dbReference>
<dbReference type="RefSeq" id="WP_144045531.1">
    <property type="nucleotide sequence ID" value="NZ_CP041614.1"/>
</dbReference>
<dbReference type="Pfam" id="PF02566">
    <property type="entry name" value="OsmC"/>
    <property type="match status" value="1"/>
</dbReference>
<protein>
    <submittedName>
        <fullName evidence="1">OsmC family peroxiredoxin</fullName>
    </submittedName>
</protein>
<keyword evidence="2" id="KW-1185">Reference proteome</keyword>
<proteinExistence type="predicted"/>
<dbReference type="InterPro" id="IPR015946">
    <property type="entry name" value="KH_dom-like_a/b"/>
</dbReference>
<gene>
    <name evidence="1" type="ORF">FM037_07825</name>
</gene>
<reference evidence="1 2" key="1">
    <citation type="submission" date="2019-07" db="EMBL/GenBank/DDBJ databases">
        <title>Shewanella sp. YLB-06 whole genomic sequence.</title>
        <authorList>
            <person name="Yu L."/>
        </authorList>
    </citation>
    <scope>NUCLEOTIDE SEQUENCE [LARGE SCALE GENOMIC DNA]</scope>
    <source>
        <strain evidence="1 2">YLB-06</strain>
    </source>
</reference>